<name>A0A1L8REM5_9ENTE</name>
<gene>
    <name evidence="1" type="ORF">RU97_GL002314</name>
</gene>
<protein>
    <submittedName>
        <fullName evidence="1">Uncharacterized protein</fullName>
    </submittedName>
</protein>
<proteinExistence type="predicted"/>
<comment type="caution">
    <text evidence="1">The sequence shown here is derived from an EMBL/GenBank/DDBJ whole genome shotgun (WGS) entry which is preliminary data.</text>
</comment>
<dbReference type="EMBL" id="JXKH01000005">
    <property type="protein sequence ID" value="OJG18241.1"/>
    <property type="molecule type" value="Genomic_DNA"/>
</dbReference>
<accession>A0A1L8REM5</accession>
<dbReference type="STRING" id="214095.RU97_GL002314"/>
<evidence type="ECO:0000313" key="1">
    <source>
        <dbReference type="EMBL" id="OJG18241.1"/>
    </source>
</evidence>
<evidence type="ECO:0000313" key="2">
    <source>
        <dbReference type="Proteomes" id="UP000181884"/>
    </source>
</evidence>
<reference evidence="1 2" key="1">
    <citation type="submission" date="2014-12" db="EMBL/GenBank/DDBJ databases">
        <title>Draft genome sequences of 29 type strains of Enterococci.</title>
        <authorList>
            <person name="Zhong Z."/>
            <person name="Sun Z."/>
            <person name="Liu W."/>
            <person name="Zhang W."/>
            <person name="Zhang H."/>
        </authorList>
    </citation>
    <scope>NUCLEOTIDE SEQUENCE [LARGE SCALE GENOMIC DNA]</scope>
    <source>
        <strain evidence="1 2">DSM 17029</strain>
    </source>
</reference>
<keyword evidence="2" id="KW-1185">Reference proteome</keyword>
<dbReference type="Proteomes" id="UP000181884">
    <property type="component" value="Unassembled WGS sequence"/>
</dbReference>
<organism evidence="1 2">
    <name type="scientific">Enterococcus canis</name>
    <dbReference type="NCBI Taxonomy" id="214095"/>
    <lineage>
        <taxon>Bacteria</taxon>
        <taxon>Bacillati</taxon>
        <taxon>Bacillota</taxon>
        <taxon>Bacilli</taxon>
        <taxon>Lactobacillales</taxon>
        <taxon>Enterococcaceae</taxon>
        <taxon>Enterococcus</taxon>
    </lineage>
</organism>
<sequence>MEKAYIQLEIILIRVKKYDDKVVKASMAKPKRSRLGFLLSKKRH</sequence>
<dbReference type="AlphaFoldDB" id="A0A1L8REM5"/>